<dbReference type="KEGG" id="yrh:AABB31_17250"/>
<proteinExistence type="predicted"/>
<gene>
    <name evidence="1" type="ORF">AABB31_17250</name>
</gene>
<sequence length="119" mass="13217">MITTPSLETKKLIQKEVCELIEADNWLALSNKLMDWDQSRTKCEAGHPHAIITTDTALRFIARGVYEGHTCHPVPICDISDEVADMLETRAALHSDSYPLLALAAAARCHQGWCDRGVD</sequence>
<keyword evidence="2" id="KW-1185">Reference proteome</keyword>
<accession>A0AAN0MJM7</accession>
<evidence type="ECO:0000313" key="1">
    <source>
        <dbReference type="EMBL" id="WZU66738.1"/>
    </source>
</evidence>
<reference evidence="1 2" key="2">
    <citation type="submission" date="2024-08" db="EMBL/GenBank/DDBJ databases">
        <title>Phylogenomic analyses of a clade within the roseobacter group suggest taxonomic reassignments of species of the genera Aestuariivita, Citreicella, Loktanella, Nautella, Pelagibaca, Ruegeria, Thalassobius, Thiobacimonas and Tropicibacter, and the proposal o.</title>
        <authorList>
            <person name="Jeon C.O."/>
        </authorList>
    </citation>
    <scope>NUCLEOTIDE SEQUENCE [LARGE SCALE GENOMIC DNA]</scope>
    <source>
        <strain evidence="1 2">SS1-5</strain>
    </source>
</reference>
<reference evidence="2" key="1">
    <citation type="submission" date="2024-04" db="EMBL/GenBank/DDBJ databases">
        <title>Phylogenomic analyses of a clade within the roseobacter group suggest taxonomic reassignments of species of the genera Aestuariivita, Citreicella, Loktanella, Nautella, Pelagibaca, Ruegeria, Thalassobius, Thiobacimonas and Tropicibacter, and the proposal o.</title>
        <authorList>
            <person name="Jeon C.O."/>
        </authorList>
    </citation>
    <scope>NUCLEOTIDE SEQUENCE [LARGE SCALE GENOMIC DNA]</scope>
    <source>
        <strain evidence="2">SS1-5</strain>
    </source>
</reference>
<protein>
    <submittedName>
        <fullName evidence="1">Uncharacterized protein</fullName>
    </submittedName>
</protein>
<dbReference type="EMBL" id="CP151767">
    <property type="protein sequence ID" value="WZU66738.1"/>
    <property type="molecule type" value="Genomic_DNA"/>
</dbReference>
<name>A0AAN0MJM7_9RHOB</name>
<evidence type="ECO:0000313" key="2">
    <source>
        <dbReference type="Proteomes" id="UP001470809"/>
    </source>
</evidence>
<organism evidence="1 2">
    <name type="scientific">Yoonia rhodophyticola</name>
    <dbReference type="NCBI Taxonomy" id="3137370"/>
    <lineage>
        <taxon>Bacteria</taxon>
        <taxon>Pseudomonadati</taxon>
        <taxon>Pseudomonadota</taxon>
        <taxon>Alphaproteobacteria</taxon>
        <taxon>Rhodobacterales</taxon>
        <taxon>Paracoccaceae</taxon>
        <taxon>Yoonia</taxon>
    </lineage>
</organism>
<dbReference type="AlphaFoldDB" id="A0AAN0MJM7"/>
<dbReference type="RefSeq" id="WP_342076060.1">
    <property type="nucleotide sequence ID" value="NZ_CP151767.2"/>
</dbReference>
<dbReference type="Proteomes" id="UP001470809">
    <property type="component" value="Chromosome"/>
</dbReference>